<gene>
    <name evidence="1" type="ORF">EYF80_018476</name>
</gene>
<proteinExistence type="predicted"/>
<evidence type="ECO:0000313" key="1">
    <source>
        <dbReference type="EMBL" id="TNN71274.1"/>
    </source>
</evidence>
<dbReference type="AlphaFoldDB" id="A0A4Z2I1U9"/>
<accession>A0A4Z2I1U9</accession>
<keyword evidence="2" id="KW-1185">Reference proteome</keyword>
<comment type="caution">
    <text evidence="1">The sequence shown here is derived from an EMBL/GenBank/DDBJ whole genome shotgun (WGS) entry which is preliminary data.</text>
</comment>
<dbReference type="Proteomes" id="UP000314294">
    <property type="component" value="Unassembled WGS sequence"/>
</dbReference>
<sequence length="84" mass="9095">MQTSISACLFSSSLATTMARCLPERLQHTAHSQSKVTTASSSGDIWSEISVPVACWHIVSIPDPYLVAVFTLARPEYSVVQGIQ</sequence>
<dbReference type="EMBL" id="SRLO01000152">
    <property type="protein sequence ID" value="TNN71274.1"/>
    <property type="molecule type" value="Genomic_DNA"/>
</dbReference>
<organism evidence="1 2">
    <name type="scientific">Liparis tanakae</name>
    <name type="common">Tanaka's snailfish</name>
    <dbReference type="NCBI Taxonomy" id="230148"/>
    <lineage>
        <taxon>Eukaryota</taxon>
        <taxon>Metazoa</taxon>
        <taxon>Chordata</taxon>
        <taxon>Craniata</taxon>
        <taxon>Vertebrata</taxon>
        <taxon>Euteleostomi</taxon>
        <taxon>Actinopterygii</taxon>
        <taxon>Neopterygii</taxon>
        <taxon>Teleostei</taxon>
        <taxon>Neoteleostei</taxon>
        <taxon>Acanthomorphata</taxon>
        <taxon>Eupercaria</taxon>
        <taxon>Perciformes</taxon>
        <taxon>Cottioidei</taxon>
        <taxon>Cottales</taxon>
        <taxon>Liparidae</taxon>
        <taxon>Liparis</taxon>
    </lineage>
</organism>
<protein>
    <submittedName>
        <fullName evidence="1">Uncharacterized protein</fullName>
    </submittedName>
</protein>
<reference evidence="1 2" key="1">
    <citation type="submission" date="2019-03" db="EMBL/GenBank/DDBJ databases">
        <title>First draft genome of Liparis tanakae, snailfish: a comprehensive survey of snailfish specific genes.</title>
        <authorList>
            <person name="Kim W."/>
            <person name="Song I."/>
            <person name="Jeong J.-H."/>
            <person name="Kim D."/>
            <person name="Kim S."/>
            <person name="Ryu S."/>
            <person name="Song J.Y."/>
            <person name="Lee S.K."/>
        </authorList>
    </citation>
    <scope>NUCLEOTIDE SEQUENCE [LARGE SCALE GENOMIC DNA]</scope>
    <source>
        <tissue evidence="1">Muscle</tissue>
    </source>
</reference>
<name>A0A4Z2I1U9_9TELE</name>
<evidence type="ECO:0000313" key="2">
    <source>
        <dbReference type="Proteomes" id="UP000314294"/>
    </source>
</evidence>